<name>A0ABS1DVC4_RUBGE</name>
<dbReference type="InterPro" id="IPR006311">
    <property type="entry name" value="TAT_signal"/>
</dbReference>
<dbReference type="PANTHER" id="PTHR30006:SF24">
    <property type="entry name" value="SLL0237 PROTEIN"/>
    <property type="match status" value="1"/>
</dbReference>
<proteinExistence type="predicted"/>
<comment type="caution">
    <text evidence="3">The sequence shown here is derived from an EMBL/GenBank/DDBJ whole genome shotgun (WGS) entry which is preliminary data.</text>
</comment>
<sequence>MATTSSTRRRFLAGCAAVVAAAGLPAAQARSRRPVVVLTAYPQETISRFEAAFEKAEPGARLQVLWRLPHEMPAYLASPEGRGVDLVWAASPRTFQALKRDGALAVLDAQDVPRAGLPERLGGTTISDPDGHFLATEIAGYGFVYAPRQLADLGLAVPADWPDLAAPHWAGRIAAPVPSRVGFAPVLVDIVLQAFGWERGWALWSAIAGNARWVNVGGTLIGDEVASGRAAIGLTIDFFAASAVARGAPLRFAYPAHGGVNPAHVALLRRAPNRAGALAFVRYVLSDAGQLLLADPGIRKLPVRPSVYARLPADYFNPFEAAARGGYGYDNAATQPRLGLLAALFEQAFVVDHAEHAALWRQLHAAEAAGRDVAAARALLEAPPLDAAAAADPALAAQLHFVEHGAPVPASALEQGWRAAAAQRRRQAAALLA</sequence>
<dbReference type="SUPFAM" id="SSF53850">
    <property type="entry name" value="Periplasmic binding protein-like II"/>
    <property type="match status" value="1"/>
</dbReference>
<evidence type="ECO:0000313" key="4">
    <source>
        <dbReference type="Proteomes" id="UP001041814"/>
    </source>
</evidence>
<gene>
    <name evidence="3" type="ORF">CKO43_09795</name>
</gene>
<dbReference type="PROSITE" id="PS51318">
    <property type="entry name" value="TAT"/>
    <property type="match status" value="1"/>
</dbReference>
<dbReference type="EMBL" id="NRRU01000030">
    <property type="protein sequence ID" value="MBK1713071.1"/>
    <property type="molecule type" value="Genomic_DNA"/>
</dbReference>
<reference evidence="3" key="2">
    <citation type="journal article" date="2020" name="Microorganisms">
        <title>Osmotic Adaptation and Compatible Solute Biosynthesis of Phototrophic Bacteria as Revealed from Genome Analyses.</title>
        <authorList>
            <person name="Imhoff J.F."/>
            <person name="Rahn T."/>
            <person name="Kunzel S."/>
            <person name="Keller A."/>
            <person name="Neulinger S.C."/>
        </authorList>
    </citation>
    <scope>NUCLEOTIDE SEQUENCE</scope>
    <source>
        <strain evidence="3">IM 151</strain>
    </source>
</reference>
<evidence type="ECO:0000256" key="2">
    <source>
        <dbReference type="SAM" id="SignalP"/>
    </source>
</evidence>
<dbReference type="Gene3D" id="3.40.190.10">
    <property type="entry name" value="Periplasmic binding protein-like II"/>
    <property type="match status" value="2"/>
</dbReference>
<dbReference type="PANTHER" id="PTHR30006">
    <property type="entry name" value="THIAMINE-BINDING PERIPLASMIC PROTEIN-RELATED"/>
    <property type="match status" value="1"/>
</dbReference>
<feature type="chain" id="PRO_5046542656" evidence="2">
    <location>
        <begin position="22"/>
        <end position="433"/>
    </location>
</feature>
<keyword evidence="4" id="KW-1185">Reference proteome</keyword>
<feature type="signal peptide" evidence="2">
    <location>
        <begin position="1"/>
        <end position="21"/>
    </location>
</feature>
<keyword evidence="1 2" id="KW-0732">Signal</keyword>
<protein>
    <submittedName>
        <fullName evidence="3">ABC transporter substrate-binding protein</fullName>
    </submittedName>
</protein>
<organism evidence="3 4">
    <name type="scientific">Rubrivivax gelatinosus</name>
    <name type="common">Rhodocyclus gelatinosus</name>
    <name type="synonym">Rhodopseudomonas gelatinosa</name>
    <dbReference type="NCBI Taxonomy" id="28068"/>
    <lineage>
        <taxon>Bacteria</taxon>
        <taxon>Pseudomonadati</taxon>
        <taxon>Pseudomonadota</taxon>
        <taxon>Betaproteobacteria</taxon>
        <taxon>Burkholderiales</taxon>
        <taxon>Sphaerotilaceae</taxon>
        <taxon>Rubrivivax</taxon>
    </lineage>
</organism>
<reference evidence="3" key="1">
    <citation type="submission" date="2017-08" db="EMBL/GenBank/DDBJ databases">
        <authorList>
            <person name="Imhoff J.F."/>
            <person name="Rahn T."/>
            <person name="Kuenzel S."/>
            <person name="Neulinger S.C."/>
        </authorList>
    </citation>
    <scope>NUCLEOTIDE SEQUENCE</scope>
    <source>
        <strain evidence="3">IM 151</strain>
    </source>
</reference>
<dbReference type="Proteomes" id="UP001041814">
    <property type="component" value="Unassembled WGS sequence"/>
</dbReference>
<dbReference type="Pfam" id="PF13343">
    <property type="entry name" value="SBP_bac_6"/>
    <property type="match status" value="1"/>
</dbReference>
<accession>A0ABS1DVC4</accession>
<evidence type="ECO:0000313" key="3">
    <source>
        <dbReference type="EMBL" id="MBK1713071.1"/>
    </source>
</evidence>
<evidence type="ECO:0000256" key="1">
    <source>
        <dbReference type="ARBA" id="ARBA00022729"/>
    </source>
</evidence>
<dbReference type="RefSeq" id="WP_200378528.1">
    <property type="nucleotide sequence ID" value="NZ_NRRU01000030.1"/>
</dbReference>